<dbReference type="InParanoid" id="H6BX08"/>
<dbReference type="VEuPathDB" id="FungiDB:HMPREF1120_04259"/>
<dbReference type="Proteomes" id="UP000007304">
    <property type="component" value="Unassembled WGS sequence"/>
</dbReference>
<name>H6BX08_EXODN</name>
<organism evidence="2 3">
    <name type="scientific">Exophiala dermatitidis (strain ATCC 34100 / CBS 525.76 / NIH/UT8656)</name>
    <name type="common">Black yeast</name>
    <name type="synonym">Wangiella dermatitidis</name>
    <dbReference type="NCBI Taxonomy" id="858893"/>
    <lineage>
        <taxon>Eukaryota</taxon>
        <taxon>Fungi</taxon>
        <taxon>Dikarya</taxon>
        <taxon>Ascomycota</taxon>
        <taxon>Pezizomycotina</taxon>
        <taxon>Eurotiomycetes</taxon>
        <taxon>Chaetothyriomycetidae</taxon>
        <taxon>Chaetothyriales</taxon>
        <taxon>Herpotrichiellaceae</taxon>
        <taxon>Exophiala</taxon>
    </lineage>
</organism>
<reference evidence="2" key="1">
    <citation type="submission" date="2011-07" db="EMBL/GenBank/DDBJ databases">
        <title>The Genome Sequence of Exophiala (Wangiella) dermatitidis NIH/UT8656.</title>
        <authorList>
            <consortium name="The Broad Institute Genome Sequencing Platform"/>
            <person name="Cuomo C."/>
            <person name="Wang Z."/>
            <person name="Hunicke-Smith S."/>
            <person name="Szanislo P.J."/>
            <person name="Earl A."/>
            <person name="Young S.K."/>
            <person name="Zeng Q."/>
            <person name="Gargeya S."/>
            <person name="Fitzgerald M."/>
            <person name="Haas B."/>
            <person name="Abouelleil A."/>
            <person name="Alvarado L."/>
            <person name="Arachchi H.M."/>
            <person name="Berlin A."/>
            <person name="Brown A."/>
            <person name="Chapman S.B."/>
            <person name="Chen Z."/>
            <person name="Dunbar C."/>
            <person name="Freedman E."/>
            <person name="Gearin G."/>
            <person name="Gellesch M."/>
            <person name="Goldberg J."/>
            <person name="Griggs A."/>
            <person name="Gujja S."/>
            <person name="Heiman D."/>
            <person name="Howarth C."/>
            <person name="Larson L."/>
            <person name="Lui A."/>
            <person name="MacDonald P.J.P."/>
            <person name="Montmayeur A."/>
            <person name="Murphy C."/>
            <person name="Neiman D."/>
            <person name="Pearson M."/>
            <person name="Priest M."/>
            <person name="Roberts A."/>
            <person name="Saif S."/>
            <person name="Shea T."/>
            <person name="Shenoy N."/>
            <person name="Sisk P."/>
            <person name="Stolte C."/>
            <person name="Sykes S."/>
            <person name="Wortman J."/>
            <person name="Nusbaum C."/>
            <person name="Birren B."/>
        </authorList>
    </citation>
    <scope>NUCLEOTIDE SEQUENCE</scope>
    <source>
        <strain evidence="2">NIH/UT8656</strain>
    </source>
</reference>
<dbReference type="EMBL" id="JH226132">
    <property type="protein sequence ID" value="EHY56164.1"/>
    <property type="molecule type" value="Genomic_DNA"/>
</dbReference>
<evidence type="ECO:0000313" key="3">
    <source>
        <dbReference type="Proteomes" id="UP000007304"/>
    </source>
</evidence>
<evidence type="ECO:0000256" key="1">
    <source>
        <dbReference type="SAM" id="MobiDB-lite"/>
    </source>
</evidence>
<evidence type="ECO:0000313" key="2">
    <source>
        <dbReference type="EMBL" id="EHY56164.1"/>
    </source>
</evidence>
<dbReference type="HOGENOM" id="CLU_2196978_0_0_1"/>
<keyword evidence="3" id="KW-1185">Reference proteome</keyword>
<protein>
    <submittedName>
        <fullName evidence="2">Uncharacterized protein</fullName>
    </submittedName>
</protein>
<proteinExistence type="predicted"/>
<feature type="compositionally biased region" description="Basic and acidic residues" evidence="1">
    <location>
        <begin position="44"/>
        <end position="53"/>
    </location>
</feature>
<accession>H6BX08</accession>
<dbReference type="GeneID" id="20308898"/>
<gene>
    <name evidence="2" type="ORF">HMPREF1120_04259</name>
</gene>
<sequence>MCDVAGGGAQVRWLWSEAEAIRETTVTEVSEQRYLPWRRGRWEEKERKERRNEEDVDSLITRSGGGLQGDSVRMCVVSSVRVCEARWMVGWFTMEFGGVGRERMTGLG</sequence>
<dbReference type="AlphaFoldDB" id="H6BX08"/>
<feature type="region of interest" description="Disordered" evidence="1">
    <location>
        <begin position="44"/>
        <end position="66"/>
    </location>
</feature>
<dbReference type="RefSeq" id="XP_009156625.1">
    <property type="nucleotide sequence ID" value="XM_009158377.1"/>
</dbReference>